<accession>A0A0A8YPY8</accession>
<reference evidence="2" key="1">
    <citation type="submission" date="2014-09" db="EMBL/GenBank/DDBJ databases">
        <authorList>
            <person name="Magalhaes I.L.F."/>
            <person name="Oliveira U."/>
            <person name="Santos F.R."/>
            <person name="Vidigal T.H.D.A."/>
            <person name="Brescovit A.D."/>
            <person name="Santos A.J."/>
        </authorList>
    </citation>
    <scope>NUCLEOTIDE SEQUENCE</scope>
    <source>
        <tissue evidence="2">Shoot tissue taken approximately 20 cm above the soil surface</tissue>
    </source>
</reference>
<evidence type="ECO:0000313" key="2">
    <source>
        <dbReference type="EMBL" id="JAD28371.1"/>
    </source>
</evidence>
<keyword evidence="1" id="KW-1133">Transmembrane helix</keyword>
<sequence>MNPGLSVLLRSNIEKTTYFVSGFVFVIYFFLFFPFLWC</sequence>
<keyword evidence="1" id="KW-0812">Transmembrane</keyword>
<name>A0A0A8YPY8_ARUDO</name>
<reference evidence="2" key="2">
    <citation type="journal article" date="2015" name="Data Brief">
        <title>Shoot transcriptome of the giant reed, Arundo donax.</title>
        <authorList>
            <person name="Barrero R.A."/>
            <person name="Guerrero F.D."/>
            <person name="Moolhuijzen P."/>
            <person name="Goolsby J.A."/>
            <person name="Tidwell J."/>
            <person name="Bellgard S.E."/>
            <person name="Bellgard M.I."/>
        </authorList>
    </citation>
    <scope>NUCLEOTIDE SEQUENCE</scope>
    <source>
        <tissue evidence="2">Shoot tissue taken approximately 20 cm above the soil surface</tissue>
    </source>
</reference>
<proteinExistence type="predicted"/>
<feature type="transmembrane region" description="Helical" evidence="1">
    <location>
        <begin position="18"/>
        <end position="37"/>
    </location>
</feature>
<dbReference type="AlphaFoldDB" id="A0A0A8YPY8"/>
<dbReference type="EMBL" id="GBRH01269524">
    <property type="protein sequence ID" value="JAD28371.1"/>
    <property type="molecule type" value="Transcribed_RNA"/>
</dbReference>
<protein>
    <submittedName>
        <fullName evidence="2">Uncharacterized protein</fullName>
    </submittedName>
</protein>
<keyword evidence="1" id="KW-0472">Membrane</keyword>
<organism evidence="2">
    <name type="scientific">Arundo donax</name>
    <name type="common">Giant reed</name>
    <name type="synonym">Donax arundinaceus</name>
    <dbReference type="NCBI Taxonomy" id="35708"/>
    <lineage>
        <taxon>Eukaryota</taxon>
        <taxon>Viridiplantae</taxon>
        <taxon>Streptophyta</taxon>
        <taxon>Embryophyta</taxon>
        <taxon>Tracheophyta</taxon>
        <taxon>Spermatophyta</taxon>
        <taxon>Magnoliopsida</taxon>
        <taxon>Liliopsida</taxon>
        <taxon>Poales</taxon>
        <taxon>Poaceae</taxon>
        <taxon>PACMAD clade</taxon>
        <taxon>Arundinoideae</taxon>
        <taxon>Arundineae</taxon>
        <taxon>Arundo</taxon>
    </lineage>
</organism>
<evidence type="ECO:0000256" key="1">
    <source>
        <dbReference type="SAM" id="Phobius"/>
    </source>
</evidence>